<evidence type="ECO:0000313" key="4">
    <source>
        <dbReference type="Proteomes" id="UP000176244"/>
    </source>
</evidence>
<dbReference type="Proteomes" id="UP000322619">
    <property type="component" value="Unassembled WGS sequence"/>
</dbReference>
<dbReference type="PANTHER" id="PTHR43451:SF1">
    <property type="entry name" value="ACETYLTRANSFERASE"/>
    <property type="match status" value="1"/>
</dbReference>
<name>A0A1F2PKT9_9FIRM</name>
<sequence length="159" mass="18193">MIKKIDNTDLEAAVNLANQVFHEFIAEGYSEEGRQTFTNYLDFKLEEMNEDLISGHKVLWGFYEDGRIVGVIGTRDELHISLMFVDKDYHHRGIARALFDTVLAELKSQHPGDPFVLTVNSSPYAVAVYHRFGFVDIAGEQENNGIRFVPMKMTINQHE</sequence>
<reference evidence="2 4" key="1">
    <citation type="submission" date="2015-09" db="EMBL/GenBank/DDBJ databases">
        <title>Genome sequence of Acetobacterium wieringae DSM 1911.</title>
        <authorList>
            <person name="Poehlein A."/>
            <person name="Bengelsdorf F.R."/>
            <person name="Schiel-Bengelsdorf B."/>
            <person name="Duerre P."/>
            <person name="Daniel R."/>
        </authorList>
    </citation>
    <scope>NUCLEOTIDE SEQUENCE [LARGE SCALE GENOMIC DNA]</scope>
    <source>
        <strain evidence="2 4">DSM 1911</strain>
    </source>
</reference>
<dbReference type="InterPro" id="IPR052564">
    <property type="entry name" value="N-acetyltrans/Recomb-assoc"/>
</dbReference>
<dbReference type="InterPro" id="IPR016181">
    <property type="entry name" value="Acyl_CoA_acyltransferase"/>
</dbReference>
<reference evidence="3 5" key="2">
    <citation type="submission" date="2019-08" db="EMBL/GenBank/DDBJ databases">
        <title>Isolation and enrichment of carboxydotrophic bacteria from anaerobic sludge for the production of bio-based chemicals from syngas.</title>
        <authorList>
            <person name="Antares A.L."/>
            <person name="Moreira J."/>
            <person name="Diender M."/>
            <person name="Parshina S.N."/>
            <person name="Stams A.J.M."/>
            <person name="Alves M."/>
            <person name="Alves J.I."/>
            <person name="Sousa D.Z."/>
        </authorList>
    </citation>
    <scope>NUCLEOTIDE SEQUENCE [LARGE SCALE GENOMIC DNA]</scope>
    <source>
        <strain evidence="3 5">JM</strain>
    </source>
</reference>
<evidence type="ECO:0000313" key="3">
    <source>
        <dbReference type="EMBL" id="TYC88503.1"/>
    </source>
</evidence>
<dbReference type="RefSeq" id="WP_070369866.1">
    <property type="nucleotide sequence ID" value="NZ_JAYFRG010000035.1"/>
</dbReference>
<dbReference type="OrthoDB" id="307526at2"/>
<dbReference type="STRING" id="52694.ACWI_05030"/>
<dbReference type="Gene3D" id="3.40.630.30">
    <property type="match status" value="1"/>
</dbReference>
<dbReference type="EMBL" id="LKEU01000013">
    <property type="protein sequence ID" value="OFV72029.1"/>
    <property type="molecule type" value="Genomic_DNA"/>
</dbReference>
<dbReference type="SUPFAM" id="SSF55729">
    <property type="entry name" value="Acyl-CoA N-acyltransferases (Nat)"/>
    <property type="match status" value="1"/>
</dbReference>
<organism evidence="2 4">
    <name type="scientific">Acetobacterium wieringae</name>
    <dbReference type="NCBI Taxonomy" id="52694"/>
    <lineage>
        <taxon>Bacteria</taxon>
        <taxon>Bacillati</taxon>
        <taxon>Bacillota</taxon>
        <taxon>Clostridia</taxon>
        <taxon>Eubacteriales</taxon>
        <taxon>Eubacteriaceae</taxon>
        <taxon>Acetobacterium</taxon>
    </lineage>
</organism>
<gene>
    <name evidence="2" type="ORF">ACWI_05030</name>
    <name evidence="3" type="ORF">FXB42_02525</name>
</gene>
<dbReference type="InterPro" id="IPR000182">
    <property type="entry name" value="GNAT_dom"/>
</dbReference>
<keyword evidence="2" id="KW-0808">Transferase</keyword>
<proteinExistence type="predicted"/>
<evidence type="ECO:0000259" key="1">
    <source>
        <dbReference type="PROSITE" id="PS51186"/>
    </source>
</evidence>
<dbReference type="GO" id="GO:0016747">
    <property type="term" value="F:acyltransferase activity, transferring groups other than amino-acyl groups"/>
    <property type="evidence" value="ECO:0007669"/>
    <property type="project" value="InterPro"/>
</dbReference>
<feature type="domain" description="N-acetyltransferase" evidence="1">
    <location>
        <begin position="1"/>
        <end position="156"/>
    </location>
</feature>
<protein>
    <submittedName>
        <fullName evidence="3">GNAT family N-acetyltransferase</fullName>
    </submittedName>
    <submittedName>
        <fullName evidence="2">Putative acetyltransferase</fullName>
    </submittedName>
</protein>
<dbReference type="Pfam" id="PF13673">
    <property type="entry name" value="Acetyltransf_10"/>
    <property type="match status" value="1"/>
</dbReference>
<evidence type="ECO:0000313" key="5">
    <source>
        <dbReference type="Proteomes" id="UP000322619"/>
    </source>
</evidence>
<comment type="caution">
    <text evidence="2">The sequence shown here is derived from an EMBL/GenBank/DDBJ whole genome shotgun (WGS) entry which is preliminary data.</text>
</comment>
<evidence type="ECO:0000313" key="2">
    <source>
        <dbReference type="EMBL" id="OFV72029.1"/>
    </source>
</evidence>
<dbReference type="AlphaFoldDB" id="A0A1F2PKT9"/>
<dbReference type="EMBL" id="VSLA01000002">
    <property type="protein sequence ID" value="TYC88503.1"/>
    <property type="molecule type" value="Genomic_DNA"/>
</dbReference>
<dbReference type="PROSITE" id="PS51186">
    <property type="entry name" value="GNAT"/>
    <property type="match status" value="1"/>
</dbReference>
<accession>A0A1F2PKT9</accession>
<dbReference type="PANTHER" id="PTHR43451">
    <property type="entry name" value="ACETYLTRANSFERASE (GNAT) FAMILY PROTEIN"/>
    <property type="match status" value="1"/>
</dbReference>
<dbReference type="Proteomes" id="UP000176244">
    <property type="component" value="Unassembled WGS sequence"/>
</dbReference>
<dbReference type="CDD" id="cd04301">
    <property type="entry name" value="NAT_SF"/>
    <property type="match status" value="1"/>
</dbReference>